<feature type="transmembrane region" description="Helical" evidence="5">
    <location>
        <begin position="228"/>
        <end position="246"/>
    </location>
</feature>
<dbReference type="Proteomes" id="UP000324517">
    <property type="component" value="Unassembled WGS sequence"/>
</dbReference>
<dbReference type="GO" id="GO:0016874">
    <property type="term" value="F:ligase activity"/>
    <property type="evidence" value="ECO:0007669"/>
    <property type="project" value="UniProtKB-KW"/>
</dbReference>
<keyword evidence="2 5" id="KW-0812">Transmembrane</keyword>
<comment type="subcellular location">
    <subcellularLocation>
        <location evidence="1">Membrane</location>
        <topology evidence="1">Multi-pass membrane protein</topology>
    </subcellularLocation>
</comment>
<gene>
    <name evidence="7" type="ORF">FZC75_15270</name>
</gene>
<dbReference type="AlphaFoldDB" id="A0A5D4T2R7"/>
<evidence type="ECO:0000256" key="2">
    <source>
        <dbReference type="ARBA" id="ARBA00022692"/>
    </source>
</evidence>
<dbReference type="Pfam" id="PF04932">
    <property type="entry name" value="Wzy_C"/>
    <property type="match status" value="1"/>
</dbReference>
<proteinExistence type="predicted"/>
<dbReference type="GO" id="GO:0016020">
    <property type="term" value="C:membrane"/>
    <property type="evidence" value="ECO:0007669"/>
    <property type="project" value="UniProtKB-SubCell"/>
</dbReference>
<dbReference type="InterPro" id="IPR007016">
    <property type="entry name" value="O-antigen_ligase-rel_domated"/>
</dbReference>
<feature type="transmembrane region" description="Helical" evidence="5">
    <location>
        <begin position="281"/>
        <end position="299"/>
    </location>
</feature>
<feature type="transmembrane region" description="Helical" evidence="5">
    <location>
        <begin position="423"/>
        <end position="439"/>
    </location>
</feature>
<dbReference type="InterPro" id="IPR051533">
    <property type="entry name" value="WaaL-like"/>
</dbReference>
<dbReference type="PANTHER" id="PTHR37422:SF17">
    <property type="entry name" value="O-ANTIGEN LIGASE"/>
    <property type="match status" value="1"/>
</dbReference>
<evidence type="ECO:0000256" key="5">
    <source>
        <dbReference type="SAM" id="Phobius"/>
    </source>
</evidence>
<feature type="transmembrane region" description="Helical" evidence="5">
    <location>
        <begin position="362"/>
        <end position="386"/>
    </location>
</feature>
<dbReference type="EMBL" id="VTET01000008">
    <property type="protein sequence ID" value="TYS70000.1"/>
    <property type="molecule type" value="Genomic_DNA"/>
</dbReference>
<feature type="transmembrane region" description="Helical" evidence="5">
    <location>
        <begin position="124"/>
        <end position="146"/>
    </location>
</feature>
<evidence type="ECO:0000259" key="6">
    <source>
        <dbReference type="Pfam" id="PF04932"/>
    </source>
</evidence>
<feature type="domain" description="O-antigen ligase-related" evidence="6">
    <location>
        <begin position="239"/>
        <end position="379"/>
    </location>
</feature>
<keyword evidence="4 5" id="KW-0472">Membrane</keyword>
<evidence type="ECO:0000313" key="8">
    <source>
        <dbReference type="Proteomes" id="UP000324517"/>
    </source>
</evidence>
<feature type="transmembrane region" description="Helical" evidence="5">
    <location>
        <begin position="96"/>
        <end position="118"/>
    </location>
</feature>
<sequence length="450" mass="51843">MNIPFLQVNINFPLKIEDSKMKVRKIREGALKEKNYFSYALLTFLVGYMTYIYSSFSLITGIQYTENSLEIFYLIISVLVALFYLKNIYTKKITKYELIVLYLVLLIICGFLVSHAIYGFHNGAFTTFKLFLVRSVPAIIVGIILAKDKAIGHVIAFTDIYILFTTLALLTILLNGLLPGVSRTEVFSIFGMSAQSISYMAVYAFGLNSYMILYGKDHIKKSIFNNRIYNYIRISLIPLQLITVFFGGGRGAFILLIVFSIYLLFFAISSEIKVGKFIKRIFLVSSLITVAILFLSNFFPNLFNQSFERMTGFISSGTINWDQTSGRDDVYFKIFDLIFSSPIIGYGIAGAMYKENLTAHNFFLEVMVEGGLIYLTLWIIILYKFLTKLLYLIKIDSKYHLVMIMFLSEFINMQFSAVYLRTTIFWFCLVFVFCVHYSYKKHELVSLKKV</sequence>
<organism evidence="7 8">
    <name type="scientific">Sutcliffiella horikoshii</name>
    <dbReference type="NCBI Taxonomy" id="79883"/>
    <lineage>
        <taxon>Bacteria</taxon>
        <taxon>Bacillati</taxon>
        <taxon>Bacillota</taxon>
        <taxon>Bacilli</taxon>
        <taxon>Bacillales</taxon>
        <taxon>Bacillaceae</taxon>
        <taxon>Sutcliffiella</taxon>
    </lineage>
</organism>
<comment type="caution">
    <text evidence="7">The sequence shown here is derived from an EMBL/GenBank/DDBJ whole genome shotgun (WGS) entry which is preliminary data.</text>
</comment>
<keyword evidence="7" id="KW-0436">Ligase</keyword>
<keyword evidence="3 5" id="KW-1133">Transmembrane helix</keyword>
<evidence type="ECO:0000256" key="4">
    <source>
        <dbReference type="ARBA" id="ARBA00023136"/>
    </source>
</evidence>
<evidence type="ECO:0000313" key="7">
    <source>
        <dbReference type="EMBL" id="TYS70000.1"/>
    </source>
</evidence>
<dbReference type="OrthoDB" id="1791168at2"/>
<feature type="transmembrane region" description="Helical" evidence="5">
    <location>
        <begin position="71"/>
        <end position="89"/>
    </location>
</feature>
<feature type="transmembrane region" description="Helical" evidence="5">
    <location>
        <begin position="36"/>
        <end position="59"/>
    </location>
</feature>
<dbReference type="PANTHER" id="PTHR37422">
    <property type="entry name" value="TEICHURONIC ACID BIOSYNTHESIS PROTEIN TUAE"/>
    <property type="match status" value="1"/>
</dbReference>
<reference evidence="7 8" key="1">
    <citation type="submission" date="2019-08" db="EMBL/GenBank/DDBJ databases">
        <title>Bacillus genomes from the desert of Cuatro Cienegas, Coahuila.</title>
        <authorList>
            <person name="Olmedo-Alvarez G."/>
        </authorList>
    </citation>
    <scope>NUCLEOTIDE SEQUENCE [LARGE SCALE GENOMIC DNA]</scope>
    <source>
        <strain evidence="7 8">CH98b_3T</strain>
    </source>
</reference>
<evidence type="ECO:0000256" key="3">
    <source>
        <dbReference type="ARBA" id="ARBA00022989"/>
    </source>
</evidence>
<evidence type="ECO:0000256" key="1">
    <source>
        <dbReference type="ARBA" id="ARBA00004141"/>
    </source>
</evidence>
<name>A0A5D4T2R7_9BACI</name>
<feature type="transmembrane region" description="Helical" evidence="5">
    <location>
        <begin position="252"/>
        <end position="269"/>
    </location>
</feature>
<accession>A0A5D4T2R7</accession>
<feature type="transmembrane region" description="Helical" evidence="5">
    <location>
        <begin position="153"/>
        <end position="174"/>
    </location>
</feature>
<protein>
    <submittedName>
        <fullName evidence="7">O-antigen ligase family protein</fullName>
    </submittedName>
</protein>